<evidence type="ECO:0000313" key="2">
    <source>
        <dbReference type="EMBL" id="MBB3158102.1"/>
    </source>
</evidence>
<evidence type="ECO:0000259" key="1">
    <source>
        <dbReference type="Pfam" id="PF20815"/>
    </source>
</evidence>
<dbReference type="EMBL" id="JACHXY010000002">
    <property type="protein sequence ID" value="MBB3158102.1"/>
    <property type="molecule type" value="Genomic_DNA"/>
</dbReference>
<comment type="caution">
    <text evidence="2">The sequence shown here is derived from an EMBL/GenBank/DDBJ whole genome shotgun (WGS) entry which is preliminary data.</text>
</comment>
<gene>
    <name evidence="2" type="ORF">FHS07_001798</name>
</gene>
<organism evidence="2 3">
    <name type="scientific">Microbacterium proteolyticum</name>
    <dbReference type="NCBI Taxonomy" id="1572644"/>
    <lineage>
        <taxon>Bacteria</taxon>
        <taxon>Bacillati</taxon>
        <taxon>Actinomycetota</taxon>
        <taxon>Actinomycetes</taxon>
        <taxon>Micrococcales</taxon>
        <taxon>Microbacteriaceae</taxon>
        <taxon>Microbacterium</taxon>
    </lineage>
</organism>
<dbReference type="Pfam" id="PF20815">
    <property type="entry name" value="GIY_YIG_2"/>
    <property type="match status" value="1"/>
</dbReference>
<dbReference type="AlphaFoldDB" id="A0A7W5CI37"/>
<reference evidence="2 3" key="1">
    <citation type="submission" date="2020-08" db="EMBL/GenBank/DDBJ databases">
        <title>Genomic Encyclopedia of Type Strains, Phase III (KMG-III): the genomes of soil and plant-associated and newly described type strains.</title>
        <authorList>
            <person name="Whitman W."/>
        </authorList>
    </citation>
    <scope>NUCLEOTIDE SEQUENCE [LARGE SCALE GENOMIC DNA]</scope>
    <source>
        <strain evidence="2 3">CECT 8356</strain>
    </source>
</reference>
<evidence type="ECO:0000313" key="3">
    <source>
        <dbReference type="Proteomes" id="UP000543579"/>
    </source>
</evidence>
<name>A0A7W5CI37_9MICO</name>
<accession>A0A7W5CI37</accession>
<feature type="domain" description="GIY-YIG catalytic" evidence="1">
    <location>
        <begin position="47"/>
        <end position="169"/>
    </location>
</feature>
<proteinExistence type="predicted"/>
<dbReference type="Proteomes" id="UP000543579">
    <property type="component" value="Unassembled WGS sequence"/>
</dbReference>
<sequence>MTDDESARAALRGPRWSITDAAANVPDSPGVYAIYGNDQAWSQLGLERRADALLYVGKAEDSLVRRELRGHFAAATQRARTGSSTVRRSFAALLHDTLGLRGVPRNLAKPGYFGNFGLSSEHDVLLTGWMHEHLTLAVWPASGLTGPLRYTESAIIIRWTPPLNLAGNPRPAPGLSAARARMAAEARAWSAGQRLES</sequence>
<dbReference type="InterPro" id="IPR049311">
    <property type="entry name" value="GIY_YIG_cat"/>
</dbReference>
<protein>
    <recommendedName>
        <fullName evidence="1">GIY-YIG catalytic domain-containing protein</fullName>
    </recommendedName>
</protein>